<dbReference type="EMBL" id="CP021108">
    <property type="protein sequence ID" value="ARP84554.1"/>
    <property type="molecule type" value="Genomic_DNA"/>
</dbReference>
<feature type="signal peptide" evidence="1">
    <location>
        <begin position="1"/>
        <end position="15"/>
    </location>
</feature>
<dbReference type="GO" id="GO:0071555">
    <property type="term" value="P:cell wall organization"/>
    <property type="evidence" value="ECO:0007669"/>
    <property type="project" value="InterPro"/>
</dbReference>
<dbReference type="STRING" id="1416806.CAL12_14940"/>
<dbReference type="KEGG" id="bgv:CAL12_14940"/>
<dbReference type="PANTHER" id="PTHR30251:SF4">
    <property type="entry name" value="SLR1668 PROTEIN"/>
    <property type="match status" value="1"/>
</dbReference>
<dbReference type="OrthoDB" id="511700at2"/>
<dbReference type="Pfam" id="PF00345">
    <property type="entry name" value="PapD_N"/>
    <property type="match status" value="1"/>
</dbReference>
<dbReference type="SUPFAM" id="SSF49354">
    <property type="entry name" value="PapD-like"/>
    <property type="match status" value="1"/>
</dbReference>
<proteinExistence type="predicted"/>
<evidence type="ECO:0000256" key="1">
    <source>
        <dbReference type="SAM" id="SignalP"/>
    </source>
</evidence>
<gene>
    <name evidence="3" type="ORF">CAL12_14940</name>
</gene>
<dbReference type="PANTHER" id="PTHR30251">
    <property type="entry name" value="PILUS ASSEMBLY CHAPERONE"/>
    <property type="match status" value="1"/>
</dbReference>
<dbReference type="InterPro" id="IPR016147">
    <property type="entry name" value="Pili_assmbl_chaperone_N"/>
</dbReference>
<dbReference type="AlphaFoldDB" id="A0A1W6YU89"/>
<accession>A0A1W6YU89</accession>
<evidence type="ECO:0000313" key="4">
    <source>
        <dbReference type="Proteomes" id="UP000194151"/>
    </source>
</evidence>
<name>A0A1W6YU89_9BORD</name>
<dbReference type="Gene3D" id="2.60.40.10">
    <property type="entry name" value="Immunoglobulins"/>
    <property type="match status" value="1"/>
</dbReference>
<evidence type="ECO:0000259" key="2">
    <source>
        <dbReference type="Pfam" id="PF00345"/>
    </source>
</evidence>
<organism evidence="3 4">
    <name type="scientific">Bordetella genomosp. 8</name>
    <dbReference type="NCBI Taxonomy" id="1416806"/>
    <lineage>
        <taxon>Bacteria</taxon>
        <taxon>Pseudomonadati</taxon>
        <taxon>Pseudomonadota</taxon>
        <taxon>Betaproteobacteria</taxon>
        <taxon>Burkholderiales</taxon>
        <taxon>Alcaligenaceae</taxon>
        <taxon>Bordetella</taxon>
    </lineage>
</organism>
<keyword evidence="1" id="KW-0732">Signal</keyword>
<dbReference type="InterPro" id="IPR008962">
    <property type="entry name" value="PapD-like_sf"/>
</dbReference>
<evidence type="ECO:0000313" key="3">
    <source>
        <dbReference type="EMBL" id="ARP84554.1"/>
    </source>
</evidence>
<sequence>MMLACLLPAAIPVRAANLQISPITVSLGPDETATALTLVNEGDQPLYGQVRAFDWDQADGEDVLTPARDLIASPPLIEIAPRAQQIIRLLRTATGPVASEHSYRVLVDEIAPPDQAQASGVTVRLRYSIPVFVGSTADGQPALTWSLRKQAGGWSLEAVNSGTRRAQISAVQLRSGGRTYDINNGLLGYALAGRARRWNLPLDGGAALSSPVQLRARVNANPVEASVNTTSAR</sequence>
<feature type="domain" description="Pili assembly chaperone N-terminal" evidence="2">
    <location>
        <begin position="18"/>
        <end position="133"/>
    </location>
</feature>
<keyword evidence="4" id="KW-1185">Reference proteome</keyword>
<dbReference type="GO" id="GO:0030288">
    <property type="term" value="C:outer membrane-bounded periplasmic space"/>
    <property type="evidence" value="ECO:0007669"/>
    <property type="project" value="InterPro"/>
</dbReference>
<protein>
    <submittedName>
        <fullName evidence="3">Pilus assembly protein PapD</fullName>
    </submittedName>
</protein>
<dbReference type="InterPro" id="IPR050643">
    <property type="entry name" value="Periplasmic_pilus_chap"/>
</dbReference>
<feature type="chain" id="PRO_5012371109" evidence="1">
    <location>
        <begin position="16"/>
        <end position="233"/>
    </location>
</feature>
<reference evidence="3 4" key="1">
    <citation type="submission" date="2017-05" db="EMBL/GenBank/DDBJ databases">
        <title>Complete and WGS of Bordetella genogroups.</title>
        <authorList>
            <person name="Spilker T."/>
            <person name="LiPuma J."/>
        </authorList>
    </citation>
    <scope>NUCLEOTIDE SEQUENCE [LARGE SCALE GENOMIC DNA]</scope>
    <source>
        <strain evidence="3 4">AU19157</strain>
    </source>
</reference>
<dbReference type="InterPro" id="IPR013783">
    <property type="entry name" value="Ig-like_fold"/>
</dbReference>
<dbReference type="Proteomes" id="UP000194151">
    <property type="component" value="Chromosome"/>
</dbReference>